<dbReference type="GO" id="GO:0005524">
    <property type="term" value="F:ATP binding"/>
    <property type="evidence" value="ECO:0007669"/>
    <property type="project" value="UniProtKB-KW"/>
</dbReference>
<dbReference type="InterPro" id="IPR008271">
    <property type="entry name" value="Ser/Thr_kinase_AS"/>
</dbReference>
<dbReference type="GO" id="GO:0071474">
    <property type="term" value="P:cellular hyperosmotic response"/>
    <property type="evidence" value="ECO:0007669"/>
    <property type="project" value="TreeGrafter"/>
</dbReference>
<dbReference type="PIRSF" id="PIRSF000654">
    <property type="entry name" value="Integrin-linked_kinase"/>
    <property type="match status" value="1"/>
</dbReference>
<keyword evidence="4" id="KW-0067">ATP-binding</keyword>
<dbReference type="PROSITE" id="PS00108">
    <property type="entry name" value="PROTEIN_KINASE_ST"/>
    <property type="match status" value="1"/>
</dbReference>
<protein>
    <recommendedName>
        <fullName evidence="6">mitogen-activated protein kinase kinase</fullName>
        <ecNumber evidence="6">2.7.12.2</ecNumber>
    </recommendedName>
</protein>
<dbReference type="SMART" id="SM00220">
    <property type="entry name" value="S_TKc"/>
    <property type="match status" value="1"/>
</dbReference>
<dbReference type="Gene3D" id="1.10.510.10">
    <property type="entry name" value="Transferase(Phosphotransferase) domain 1"/>
    <property type="match status" value="1"/>
</dbReference>
<evidence type="ECO:0000256" key="6">
    <source>
        <dbReference type="ARBA" id="ARBA00038999"/>
    </source>
</evidence>
<evidence type="ECO:0000256" key="4">
    <source>
        <dbReference type="ARBA" id="ARBA00022840"/>
    </source>
</evidence>
<dbReference type="Pfam" id="PF00069">
    <property type="entry name" value="Pkinase"/>
    <property type="match status" value="1"/>
</dbReference>
<proteinExistence type="inferred from homology"/>
<dbReference type="Gene3D" id="3.30.200.20">
    <property type="entry name" value="Phosphorylase Kinase, domain 1"/>
    <property type="match status" value="1"/>
</dbReference>
<dbReference type="PANTHER" id="PTHR48013">
    <property type="entry name" value="DUAL SPECIFICITY MITOGEN-ACTIVATED PROTEIN KINASE KINASE 5-RELATED"/>
    <property type="match status" value="1"/>
</dbReference>
<evidence type="ECO:0000256" key="5">
    <source>
        <dbReference type="ARBA" id="ARBA00038035"/>
    </source>
</evidence>
<evidence type="ECO:0000259" key="7">
    <source>
        <dbReference type="PROSITE" id="PS50011"/>
    </source>
</evidence>
<accession>A0AAD5SCC0</accession>
<dbReference type="GO" id="GO:0004708">
    <property type="term" value="F:MAP kinase kinase activity"/>
    <property type="evidence" value="ECO:0007669"/>
    <property type="project" value="UniProtKB-EC"/>
</dbReference>
<dbReference type="PROSITE" id="PS50011">
    <property type="entry name" value="PROTEIN_KINASE_DOM"/>
    <property type="match status" value="1"/>
</dbReference>
<comment type="caution">
    <text evidence="8">The sequence shown here is derived from an EMBL/GenBank/DDBJ whole genome shotgun (WGS) entry which is preliminary data.</text>
</comment>
<name>A0AAD5SCC0_9FUNG</name>
<keyword evidence="3 8" id="KW-0418">Kinase</keyword>
<sequence length="270" mass="30154">MAMKEIRLELDQNALNQILMELEVLHKARSPYIVDFYGAFFAESCVYYCMEFMDSSLDKLNGDGVPEPVLGKIALAITKGLKFLKDELSIIHRDVKPTNVLVNQKGEIKLCDFGVSGKLVQSLAKTNIGCQIYMPPERITTGDQGTYTVQSDIWSLGLSIVELALGRYPYEATKFDSLFAQLNAIVSGEPPDLPADKYSQECRDFVAKCLNKLPKDRPSYAELLNTPWLQKYETEKVDMAGWAKEALAKREAAKKAALEATVDDEAPQAR</sequence>
<evidence type="ECO:0000313" key="9">
    <source>
        <dbReference type="Proteomes" id="UP001212841"/>
    </source>
</evidence>
<dbReference type="AlphaFoldDB" id="A0AAD5SCC0"/>
<dbReference type="EC" id="2.7.12.2" evidence="6"/>
<comment type="similarity">
    <text evidence="5">Belongs to the protein kinase superfamily. STE Ser/Thr protein kinase family. MAP kinase kinase subfamily.</text>
</comment>
<evidence type="ECO:0000256" key="2">
    <source>
        <dbReference type="ARBA" id="ARBA00022741"/>
    </source>
</evidence>
<keyword evidence="2" id="KW-0547">Nucleotide-binding</keyword>
<dbReference type="Proteomes" id="UP001212841">
    <property type="component" value="Unassembled WGS sequence"/>
</dbReference>
<keyword evidence="1" id="KW-0808">Transferase</keyword>
<gene>
    <name evidence="8" type="primary">WIS1</name>
    <name evidence="8" type="ORF">HK097_007146</name>
</gene>
<dbReference type="EMBL" id="JADGJD010000352">
    <property type="protein sequence ID" value="KAJ3051843.1"/>
    <property type="molecule type" value="Genomic_DNA"/>
</dbReference>
<dbReference type="SUPFAM" id="SSF56112">
    <property type="entry name" value="Protein kinase-like (PK-like)"/>
    <property type="match status" value="1"/>
</dbReference>
<evidence type="ECO:0000256" key="3">
    <source>
        <dbReference type="ARBA" id="ARBA00022777"/>
    </source>
</evidence>
<feature type="domain" description="Protein kinase" evidence="7">
    <location>
        <begin position="1"/>
        <end position="229"/>
    </location>
</feature>
<evidence type="ECO:0000256" key="1">
    <source>
        <dbReference type="ARBA" id="ARBA00022679"/>
    </source>
</evidence>
<dbReference type="InterPro" id="IPR000719">
    <property type="entry name" value="Prot_kinase_dom"/>
</dbReference>
<dbReference type="PANTHER" id="PTHR48013:SF25">
    <property type="entry name" value="MAP KINASE KINASE PBS2"/>
    <property type="match status" value="1"/>
</dbReference>
<dbReference type="InterPro" id="IPR011009">
    <property type="entry name" value="Kinase-like_dom_sf"/>
</dbReference>
<evidence type="ECO:0000313" key="8">
    <source>
        <dbReference type="EMBL" id="KAJ3051843.1"/>
    </source>
</evidence>
<reference evidence="8" key="1">
    <citation type="submission" date="2020-05" db="EMBL/GenBank/DDBJ databases">
        <title>Phylogenomic resolution of chytrid fungi.</title>
        <authorList>
            <person name="Stajich J.E."/>
            <person name="Amses K."/>
            <person name="Simmons R."/>
            <person name="Seto K."/>
            <person name="Myers J."/>
            <person name="Bonds A."/>
            <person name="Quandt C.A."/>
            <person name="Barry K."/>
            <person name="Liu P."/>
            <person name="Grigoriev I."/>
            <person name="Longcore J.E."/>
            <person name="James T.Y."/>
        </authorList>
    </citation>
    <scope>NUCLEOTIDE SEQUENCE</scope>
    <source>
        <strain evidence="8">JEL0318</strain>
    </source>
</reference>
<keyword evidence="9" id="KW-1185">Reference proteome</keyword>
<organism evidence="8 9">
    <name type="scientific">Rhizophlyctis rosea</name>
    <dbReference type="NCBI Taxonomy" id="64517"/>
    <lineage>
        <taxon>Eukaryota</taxon>
        <taxon>Fungi</taxon>
        <taxon>Fungi incertae sedis</taxon>
        <taxon>Chytridiomycota</taxon>
        <taxon>Chytridiomycota incertae sedis</taxon>
        <taxon>Chytridiomycetes</taxon>
        <taxon>Rhizophlyctidales</taxon>
        <taxon>Rhizophlyctidaceae</taxon>
        <taxon>Rhizophlyctis</taxon>
    </lineage>
</organism>